<keyword evidence="4" id="KW-1185">Reference proteome</keyword>
<accession>A0ABR4I4I1</accession>
<dbReference type="Pfam" id="PF22980">
    <property type="entry name" value="Myb_DNA-bind_8"/>
    <property type="match status" value="1"/>
</dbReference>
<name>A0ABR4I4I1_9EURO</name>
<organism evidence="3 4">
    <name type="scientific">Aspergillus cavernicola</name>
    <dbReference type="NCBI Taxonomy" id="176166"/>
    <lineage>
        <taxon>Eukaryota</taxon>
        <taxon>Fungi</taxon>
        <taxon>Dikarya</taxon>
        <taxon>Ascomycota</taxon>
        <taxon>Pezizomycotina</taxon>
        <taxon>Eurotiomycetes</taxon>
        <taxon>Eurotiomycetidae</taxon>
        <taxon>Eurotiales</taxon>
        <taxon>Aspergillaceae</taxon>
        <taxon>Aspergillus</taxon>
        <taxon>Aspergillus subgen. Nidulantes</taxon>
    </lineage>
</organism>
<comment type="caution">
    <text evidence="3">The sequence shown here is derived from an EMBL/GenBank/DDBJ whole genome shotgun (WGS) entry which is preliminary data.</text>
</comment>
<dbReference type="EMBL" id="JBFXLS010000062">
    <property type="protein sequence ID" value="KAL2821773.1"/>
    <property type="molecule type" value="Genomic_DNA"/>
</dbReference>
<evidence type="ECO:0000313" key="3">
    <source>
        <dbReference type="EMBL" id="KAL2821773.1"/>
    </source>
</evidence>
<feature type="domain" description="Myb-like DNA-binding" evidence="2">
    <location>
        <begin position="33"/>
        <end position="80"/>
    </location>
</feature>
<sequence>MSPLKDAGRTTPVKDSAPTLTAGRRSKTMPTDSPAAKFLYTIIKQLDLKGIDWTLVASQLEISNGHAARMRYHRFRNQMEGITSKPRKKDATSKPPKTATDLCREDAPKETSPQPSQIVKHEPHPGGSSSSSESNNPYIKADPYAQPIRSLADIPPHMASQFAPGREHHYQPSAGPYAHMAMSPEMAMYSPRPIYPPVSLGFQHAYGPPVAWTPVKVEPKVEIESKEDVKIEGTPVKEEMAEMVDCE</sequence>
<feature type="region of interest" description="Disordered" evidence="1">
    <location>
        <begin position="1"/>
        <end position="32"/>
    </location>
</feature>
<feature type="region of interest" description="Disordered" evidence="1">
    <location>
        <begin position="76"/>
        <end position="141"/>
    </location>
</feature>
<evidence type="ECO:0000256" key="1">
    <source>
        <dbReference type="SAM" id="MobiDB-lite"/>
    </source>
</evidence>
<dbReference type="InterPro" id="IPR054505">
    <property type="entry name" value="Myb_DNA-bind_8"/>
</dbReference>
<reference evidence="3 4" key="1">
    <citation type="submission" date="2024-07" db="EMBL/GenBank/DDBJ databases">
        <title>Section-level genome sequencing and comparative genomics of Aspergillus sections Usti and Cavernicolus.</title>
        <authorList>
            <consortium name="Lawrence Berkeley National Laboratory"/>
            <person name="Nybo J.L."/>
            <person name="Vesth T.C."/>
            <person name="Theobald S."/>
            <person name="Frisvad J.C."/>
            <person name="Larsen T.O."/>
            <person name="Kjaerboelling I."/>
            <person name="Rothschild-Mancinelli K."/>
            <person name="Lyhne E.K."/>
            <person name="Kogle M.E."/>
            <person name="Barry K."/>
            <person name="Clum A."/>
            <person name="Na H."/>
            <person name="Ledsgaard L."/>
            <person name="Lin J."/>
            <person name="Lipzen A."/>
            <person name="Kuo A."/>
            <person name="Riley R."/>
            <person name="Mondo S."/>
            <person name="LaButti K."/>
            <person name="Haridas S."/>
            <person name="Pangalinan J."/>
            <person name="Salamov A.A."/>
            <person name="Simmons B.A."/>
            <person name="Magnuson J.K."/>
            <person name="Chen J."/>
            <person name="Drula E."/>
            <person name="Henrissat B."/>
            <person name="Wiebenga A."/>
            <person name="Lubbers R.J."/>
            <person name="Gomes A.C."/>
            <person name="Makela M.R."/>
            <person name="Stajich J."/>
            <person name="Grigoriev I.V."/>
            <person name="Mortensen U.H."/>
            <person name="De vries R.P."/>
            <person name="Baker S.E."/>
            <person name="Andersen M.R."/>
        </authorList>
    </citation>
    <scope>NUCLEOTIDE SEQUENCE [LARGE SCALE GENOMIC DNA]</scope>
    <source>
        <strain evidence="3 4">CBS 600.67</strain>
    </source>
</reference>
<dbReference type="Proteomes" id="UP001610335">
    <property type="component" value="Unassembled WGS sequence"/>
</dbReference>
<proteinExistence type="predicted"/>
<protein>
    <recommendedName>
        <fullName evidence="2">Myb-like DNA-binding domain-containing protein</fullName>
    </recommendedName>
</protein>
<feature type="compositionally biased region" description="Low complexity" evidence="1">
    <location>
        <begin position="125"/>
        <end position="136"/>
    </location>
</feature>
<gene>
    <name evidence="3" type="ORF">BDW59DRAFT_164111</name>
</gene>
<evidence type="ECO:0000259" key="2">
    <source>
        <dbReference type="Pfam" id="PF22980"/>
    </source>
</evidence>
<evidence type="ECO:0000313" key="4">
    <source>
        <dbReference type="Proteomes" id="UP001610335"/>
    </source>
</evidence>